<sequence length="540" mass="51984">MPKIMERCATEILASEKSSTIKMNNTTIIFNVLKRKKVSYIFDGLRMLARALLQTSLVLWLVQSTIQGGVRPQTGALGRLASRGPGIGAKTGVAGILGARGYGAGKAGKTSAGRYIGGAAYRPTAVRGGLKQGYGTLGYGGAANLGAGLGAGLGTGLGTGLGPAGLGLGAAYGLGNGLGAALGYPGGKLGARGYTGNGYGAQLGYGAGGYPGVGRGYGVPAGTFTGQSSKPAKLGVGPRGDQPMSQGQAGDGYGPGRFTNGQSPIGNGFPPGPGLTNGMKAQTKGAVLPSRQGTKPSNTGYGLGAAGYLGTGYTDGYGAGLGAGLYPQGVRAGKQIAGYSNGYGSEVYGTADAYGAGAAFPSVLADNVGLNGIAGLGAGGLGGAGLVMNPGVDAKSRKYGVGGVLGAAGSLPYGGQPVVSAGLGPQGKTGGYGGATYGGLPTLGPDAGLGGTGGAMEPLAGGAVGQIPYNSPVIAAGLDGEAGYPFGAEQLSLGADVSKAAAKYGTGSYAAALSTGAQALSGTQKDGSKLSGLYGNGYKG</sequence>
<evidence type="ECO:0000313" key="1">
    <source>
        <dbReference type="Proteomes" id="UP000000437"/>
    </source>
</evidence>
<name>A0A8M9PQF7_DANRE</name>
<keyword evidence="1" id="KW-1185">Reference proteome</keyword>
<dbReference type="AlphaFoldDB" id="A0A8M9PQF7"/>
<protein>
    <submittedName>
        <fullName evidence="2">Uncharacterized protein isoform X1</fullName>
    </submittedName>
</protein>
<gene>
    <name evidence="2" type="primary">LOC100001051</name>
</gene>
<reference evidence="2" key="1">
    <citation type="submission" date="2025-08" db="UniProtKB">
        <authorList>
            <consortium name="RefSeq"/>
        </authorList>
    </citation>
    <scope>IDENTIFICATION</scope>
    <source>
        <strain evidence="2">Tuebingen</strain>
        <tissue evidence="2">Fibroblasts and whole tissue</tissue>
    </source>
</reference>
<dbReference type="RefSeq" id="XP_021327119.2">
    <property type="nucleotide sequence ID" value="XM_021471444.3"/>
</dbReference>
<organism evidence="1 2">
    <name type="scientific">Danio rerio</name>
    <name type="common">Zebrafish</name>
    <name type="synonym">Brachydanio rerio</name>
    <dbReference type="NCBI Taxonomy" id="7955"/>
    <lineage>
        <taxon>Eukaryota</taxon>
        <taxon>Metazoa</taxon>
        <taxon>Chordata</taxon>
        <taxon>Craniata</taxon>
        <taxon>Vertebrata</taxon>
        <taxon>Euteleostomi</taxon>
        <taxon>Actinopterygii</taxon>
        <taxon>Neopterygii</taxon>
        <taxon>Teleostei</taxon>
        <taxon>Ostariophysi</taxon>
        <taxon>Cypriniformes</taxon>
        <taxon>Danionidae</taxon>
        <taxon>Danioninae</taxon>
        <taxon>Danio</taxon>
    </lineage>
</organism>
<evidence type="ECO:0000313" key="2">
    <source>
        <dbReference type="RefSeq" id="XP_021327119.2"/>
    </source>
</evidence>
<accession>A0A8M9PQF7</accession>
<dbReference type="Proteomes" id="UP000000437">
    <property type="component" value="Chromosome 3"/>
</dbReference>
<proteinExistence type="predicted"/>